<dbReference type="Pfam" id="PF19877">
    <property type="entry name" value="DUF6350"/>
    <property type="match status" value="1"/>
</dbReference>
<feature type="transmembrane region" description="Helical" evidence="2">
    <location>
        <begin position="71"/>
        <end position="92"/>
    </location>
</feature>
<dbReference type="OrthoDB" id="3742900at2"/>
<feature type="transmembrane region" description="Helical" evidence="2">
    <location>
        <begin position="119"/>
        <end position="139"/>
    </location>
</feature>
<comment type="caution">
    <text evidence="3">The sequence shown here is derived from an EMBL/GenBank/DDBJ whole genome shotgun (WGS) entry which is preliminary data.</text>
</comment>
<feature type="transmembrane region" description="Helical" evidence="2">
    <location>
        <begin position="21"/>
        <end position="42"/>
    </location>
</feature>
<accession>A0A543PXR5</accession>
<dbReference type="EMBL" id="VFQF01000001">
    <property type="protein sequence ID" value="TQN48878.1"/>
    <property type="molecule type" value="Genomic_DNA"/>
</dbReference>
<dbReference type="AlphaFoldDB" id="A0A543PXR5"/>
<keyword evidence="2" id="KW-0812">Transmembrane</keyword>
<feature type="transmembrane region" description="Helical" evidence="2">
    <location>
        <begin position="194"/>
        <end position="216"/>
    </location>
</feature>
<feature type="region of interest" description="Disordered" evidence="1">
    <location>
        <begin position="398"/>
        <end position="510"/>
    </location>
</feature>
<name>A0A543PXR5_9MICO</name>
<evidence type="ECO:0000313" key="4">
    <source>
        <dbReference type="Proteomes" id="UP000320085"/>
    </source>
</evidence>
<dbReference type="RefSeq" id="WP_141821757.1">
    <property type="nucleotide sequence ID" value="NZ_BAAAQC010000013.1"/>
</dbReference>
<feature type="compositionally biased region" description="Gly residues" evidence="1">
    <location>
        <begin position="447"/>
        <end position="456"/>
    </location>
</feature>
<proteinExistence type="predicted"/>
<gene>
    <name evidence="3" type="ORF">FHX52_2033</name>
</gene>
<protein>
    <submittedName>
        <fullName evidence="3">Uncharacterized protein</fullName>
    </submittedName>
</protein>
<evidence type="ECO:0000313" key="3">
    <source>
        <dbReference type="EMBL" id="TQN48878.1"/>
    </source>
</evidence>
<dbReference type="InterPro" id="IPR045931">
    <property type="entry name" value="DUF6350"/>
</dbReference>
<feature type="transmembrane region" description="Helical" evidence="2">
    <location>
        <begin position="298"/>
        <end position="317"/>
    </location>
</feature>
<evidence type="ECO:0000256" key="1">
    <source>
        <dbReference type="SAM" id="MobiDB-lite"/>
    </source>
</evidence>
<evidence type="ECO:0000256" key="2">
    <source>
        <dbReference type="SAM" id="Phobius"/>
    </source>
</evidence>
<reference evidence="3 4" key="1">
    <citation type="submission" date="2019-06" db="EMBL/GenBank/DDBJ databases">
        <title>Sequencing the genomes of 1000 actinobacteria strains.</title>
        <authorList>
            <person name="Klenk H.-P."/>
        </authorList>
    </citation>
    <scope>NUCLEOTIDE SEQUENCE [LARGE SCALE GENOMIC DNA]</scope>
    <source>
        <strain evidence="3 4">DSM 21776</strain>
    </source>
</reference>
<sequence>MRPLTTPARPPSAIPASLRAGALAAIGTWVVVVLPALVGWVAAPESSVGWFSAVSVGSGIWFLGHGQSIGAGGVAVSLTPLLLFAVNVYIAYRWARRLAATQRAAVGAGDWSDTALRGVVPGFLGGYLIMAGVFALLTLGGVAAPGFAAVPGALLVPVVALGFVLLRPDDEESPAFVRTLFRRGPTWLPTVWRVGWLGAGLLIAIGAGVVVLRLVMTFSAVASIQSDYGVNLGGAVIVGIAQLALLGNAVTWALGFVAGPGFSLALGSTVSPAAAAPGLLPLVPVLGAVPEAADYPSILYAVLVLPVAAGVLIGWRVDRELEFFGNLRARLSATVVAGLIAVVVVVAVTALGNGAVGVDRLRGVGVPLLALFLALAAEVLLGALAWLGIAVLRERHKEKRGGSATADSTDGADDTDHTGGTGATDDTDDPAQGAVTTVSARNAAGLEVGGRSGGLGSDDAAGDVAQSRKTDAAVGTLEAVDSGSSEPAGSDEPASESAKTSPESNASAVS</sequence>
<keyword evidence="2" id="KW-1133">Transmembrane helix</keyword>
<feature type="transmembrane region" description="Helical" evidence="2">
    <location>
        <begin position="228"/>
        <end position="254"/>
    </location>
</feature>
<feature type="transmembrane region" description="Helical" evidence="2">
    <location>
        <begin position="146"/>
        <end position="166"/>
    </location>
</feature>
<feature type="transmembrane region" description="Helical" evidence="2">
    <location>
        <begin position="364"/>
        <end position="392"/>
    </location>
</feature>
<feature type="transmembrane region" description="Helical" evidence="2">
    <location>
        <begin position="329"/>
        <end position="352"/>
    </location>
</feature>
<feature type="compositionally biased region" description="Polar residues" evidence="1">
    <location>
        <begin position="497"/>
        <end position="510"/>
    </location>
</feature>
<organism evidence="3 4">
    <name type="scientific">Humibacillus xanthopallidus</name>
    <dbReference type="NCBI Taxonomy" id="412689"/>
    <lineage>
        <taxon>Bacteria</taxon>
        <taxon>Bacillati</taxon>
        <taxon>Actinomycetota</taxon>
        <taxon>Actinomycetes</taxon>
        <taxon>Micrococcales</taxon>
        <taxon>Intrasporangiaceae</taxon>
        <taxon>Humibacillus</taxon>
    </lineage>
</organism>
<dbReference type="Proteomes" id="UP000320085">
    <property type="component" value="Unassembled WGS sequence"/>
</dbReference>
<keyword evidence="2" id="KW-0472">Membrane</keyword>